<dbReference type="Proteomes" id="UP000015453">
    <property type="component" value="Unassembled WGS sequence"/>
</dbReference>
<dbReference type="InterPro" id="IPR005225">
    <property type="entry name" value="Small_GTP-bd"/>
</dbReference>
<dbReference type="SUPFAM" id="SSF52540">
    <property type="entry name" value="P-loop containing nucleoside triphosphate hydrolases"/>
    <property type="match status" value="1"/>
</dbReference>
<dbReference type="PROSITE" id="PS51419">
    <property type="entry name" value="RAB"/>
    <property type="match status" value="1"/>
</dbReference>
<dbReference type="FunFam" id="3.40.50.300:FF:001447">
    <property type="entry name" value="Ras-related protein Rab-1B"/>
    <property type="match status" value="1"/>
</dbReference>
<dbReference type="NCBIfam" id="TIGR00231">
    <property type="entry name" value="small_GTP"/>
    <property type="match status" value="1"/>
</dbReference>
<feature type="non-terminal residue" evidence="2">
    <location>
        <position position="1"/>
    </location>
</feature>
<keyword evidence="3" id="KW-1185">Reference proteome</keyword>
<comment type="similarity">
    <text evidence="1">Belongs to the small GTPase superfamily. Rab family.</text>
</comment>
<dbReference type="SMART" id="SM00173">
    <property type="entry name" value="RAS"/>
    <property type="match status" value="1"/>
</dbReference>
<evidence type="ECO:0000313" key="3">
    <source>
        <dbReference type="Proteomes" id="UP000015453"/>
    </source>
</evidence>
<evidence type="ECO:0000313" key="2">
    <source>
        <dbReference type="EMBL" id="EPS68848.1"/>
    </source>
</evidence>
<name>S8DZU3_9LAMI</name>
<dbReference type="GO" id="GO:0005525">
    <property type="term" value="F:GTP binding"/>
    <property type="evidence" value="ECO:0007669"/>
    <property type="project" value="InterPro"/>
</dbReference>
<comment type="caution">
    <text evidence="2">The sequence shown here is derived from an EMBL/GenBank/DDBJ whole genome shotgun (WGS) entry which is preliminary data.</text>
</comment>
<dbReference type="GO" id="GO:0003924">
    <property type="term" value="F:GTPase activity"/>
    <property type="evidence" value="ECO:0007669"/>
    <property type="project" value="InterPro"/>
</dbReference>
<feature type="non-terminal residue" evidence="2">
    <location>
        <position position="110"/>
    </location>
</feature>
<dbReference type="SMART" id="SM00175">
    <property type="entry name" value="RAB"/>
    <property type="match status" value="1"/>
</dbReference>
<dbReference type="OrthoDB" id="9989112at2759"/>
<protein>
    <submittedName>
        <fullName evidence="2">Uncharacterized protein</fullName>
    </submittedName>
</protein>
<dbReference type="InterPro" id="IPR027417">
    <property type="entry name" value="P-loop_NTPase"/>
</dbReference>
<reference evidence="2 3" key="1">
    <citation type="journal article" date="2013" name="BMC Genomics">
        <title>The miniature genome of a carnivorous plant Genlisea aurea contains a low number of genes and short non-coding sequences.</title>
        <authorList>
            <person name="Leushkin E.V."/>
            <person name="Sutormin R.A."/>
            <person name="Nabieva E.R."/>
            <person name="Penin A.A."/>
            <person name="Kondrashov A.S."/>
            <person name="Logacheva M.D."/>
        </authorList>
    </citation>
    <scope>NUCLEOTIDE SEQUENCE [LARGE SCALE GENOMIC DNA]</scope>
</reference>
<proteinExistence type="inferred from homology"/>
<organism evidence="2 3">
    <name type="scientific">Genlisea aurea</name>
    <dbReference type="NCBI Taxonomy" id="192259"/>
    <lineage>
        <taxon>Eukaryota</taxon>
        <taxon>Viridiplantae</taxon>
        <taxon>Streptophyta</taxon>
        <taxon>Embryophyta</taxon>
        <taxon>Tracheophyta</taxon>
        <taxon>Spermatophyta</taxon>
        <taxon>Magnoliopsida</taxon>
        <taxon>eudicotyledons</taxon>
        <taxon>Gunneridae</taxon>
        <taxon>Pentapetalae</taxon>
        <taxon>asterids</taxon>
        <taxon>lamiids</taxon>
        <taxon>Lamiales</taxon>
        <taxon>Lentibulariaceae</taxon>
        <taxon>Genlisea</taxon>
    </lineage>
</organism>
<dbReference type="AlphaFoldDB" id="S8DZU3"/>
<dbReference type="PRINTS" id="PR00449">
    <property type="entry name" value="RASTRNSFRMNG"/>
</dbReference>
<dbReference type="InterPro" id="IPR001806">
    <property type="entry name" value="Small_GTPase"/>
</dbReference>
<dbReference type="Pfam" id="PF00071">
    <property type="entry name" value="Ras"/>
    <property type="match status" value="1"/>
</dbReference>
<dbReference type="PANTHER" id="PTHR47979">
    <property type="entry name" value="DRAB11-RELATED"/>
    <property type="match status" value="1"/>
</dbReference>
<dbReference type="SMART" id="SM00174">
    <property type="entry name" value="RHO"/>
    <property type="match status" value="1"/>
</dbReference>
<dbReference type="Gene3D" id="3.40.50.300">
    <property type="entry name" value="P-loop containing nucleotide triphosphate hydrolases"/>
    <property type="match status" value="1"/>
</dbReference>
<dbReference type="EMBL" id="AUSU01002408">
    <property type="protein sequence ID" value="EPS68848.1"/>
    <property type="molecule type" value="Genomic_DNA"/>
</dbReference>
<evidence type="ECO:0000256" key="1">
    <source>
        <dbReference type="ARBA" id="ARBA00006270"/>
    </source>
</evidence>
<accession>S8DZU3</accession>
<dbReference type="PROSITE" id="PS51421">
    <property type="entry name" value="RAS"/>
    <property type="match status" value="1"/>
</dbReference>
<gene>
    <name evidence="2" type="ORF">M569_05920</name>
</gene>
<dbReference type="InterPro" id="IPR050209">
    <property type="entry name" value="Rab_GTPases_membrane_traffic"/>
</dbReference>
<sequence length="110" mass="12836">WIDGRPIKLQIWDTSGNKAFRSVTRSYYRKTAGVILAYDITRRETFNNIPYWLEEARQHTLPNMTAILVGTKCDLEARRAVTVEEGQRFARDNDLMFMETSAATDRNVYE</sequence>